<evidence type="ECO:0000256" key="1">
    <source>
        <dbReference type="SAM" id="SignalP"/>
    </source>
</evidence>
<gene>
    <name evidence="3" type="ORF">KE626_32125</name>
</gene>
<dbReference type="Pfam" id="PF07715">
    <property type="entry name" value="Plug"/>
    <property type="match status" value="1"/>
</dbReference>
<keyword evidence="4" id="KW-1185">Reference proteome</keyword>
<evidence type="ECO:0000259" key="2">
    <source>
        <dbReference type="Pfam" id="PF07715"/>
    </source>
</evidence>
<dbReference type="Proteomes" id="UP000676386">
    <property type="component" value="Unassembled WGS sequence"/>
</dbReference>
<feature type="chain" id="PRO_5047133334" evidence="1">
    <location>
        <begin position="18"/>
        <end position="693"/>
    </location>
</feature>
<dbReference type="InterPro" id="IPR037066">
    <property type="entry name" value="Plug_dom_sf"/>
</dbReference>
<comment type="caution">
    <text evidence="3">The sequence shown here is derived from an EMBL/GenBank/DDBJ whole genome shotgun (WGS) entry which is preliminary data.</text>
</comment>
<dbReference type="Gene3D" id="2.170.130.10">
    <property type="entry name" value="TonB-dependent receptor, plug domain"/>
    <property type="match status" value="1"/>
</dbReference>
<accession>A0ABS5J9Z6</accession>
<organism evidence="3 4">
    <name type="scientific">Chitinophaga hostae</name>
    <dbReference type="NCBI Taxonomy" id="2831022"/>
    <lineage>
        <taxon>Bacteria</taxon>
        <taxon>Pseudomonadati</taxon>
        <taxon>Bacteroidota</taxon>
        <taxon>Chitinophagia</taxon>
        <taxon>Chitinophagales</taxon>
        <taxon>Chitinophagaceae</taxon>
        <taxon>Chitinophaga</taxon>
    </lineage>
</organism>
<dbReference type="InterPro" id="IPR012910">
    <property type="entry name" value="Plug_dom"/>
</dbReference>
<evidence type="ECO:0000313" key="4">
    <source>
        <dbReference type="Proteomes" id="UP000676386"/>
    </source>
</evidence>
<reference evidence="3 4" key="1">
    <citation type="submission" date="2021-04" db="EMBL/GenBank/DDBJ databases">
        <title>Chitinophaga sp. nov., isolated from the rhizosphere soil.</title>
        <authorList>
            <person name="He S."/>
        </authorList>
    </citation>
    <scope>NUCLEOTIDE SEQUENCE [LARGE SCALE GENOMIC DNA]</scope>
    <source>
        <strain evidence="3 4">2R12</strain>
    </source>
</reference>
<sequence>MKTITYILLLLSVSASAQNKPAVAGSNLKPAVPAADTLIKDSASYSTTVKADTAIKSKRSLHEVVISAGSFEASDRAKGASLTPIDAVTVAGSNGDISQALRSLPGAQQIGETEGLFVRGGTGEETRQFIDGTLVKTPNYPSVPGVPQYARINPFLFKGILFSSGGYSALYGEAMSSALILESVDLPEKTSASFFLFPSNMGTGFQHLSKNNRSSYGANLNYSNQSLYNSIVPQKPEYFSGPVYFNGNVNFRVRTGKTGMLKFYSNWGYSDVGMRNPDIDSAALKAGYQAKGWNSYNNLSFRSYLADDWKIDLAAAFSYNKEETNRDLTDGKGNMLKIPFIPYSYKTGQRVMRTDFSQMRAVVTHLFPQGQALRFGAEHFYTDDRGRSNDSNLVLTDHLTAVFAEGDFYLADNLAAKTGLRVEYSSALSRMVLAPRISLAYRLHDGSQFNLAYGVFYQQPGNDFLYQPNKLTFSNATHYILNYTRKANNRFLRAEVYYKQYRDLVKTVPGLSNNGKGYAQGIELFWRDKKSVKNLDYWITYTYLDTKRNFLDYPYELRPSFAAPHTTTVAVKKFFQEINTSVNVSWAMAAGRPYYHISNNSITDQGNTNAYNMLNLHVAYLCSFFKNRKWKDFSGVAMGINNITGTRQVFGYNYSYNGLFKSPVTLPATRNFFVGIFMSFGIDRTDDFLNNNL</sequence>
<keyword evidence="1" id="KW-0732">Signal</keyword>
<dbReference type="EMBL" id="JAGTXB010000027">
    <property type="protein sequence ID" value="MBS0032024.1"/>
    <property type="molecule type" value="Genomic_DNA"/>
</dbReference>
<proteinExistence type="predicted"/>
<dbReference type="SUPFAM" id="SSF56935">
    <property type="entry name" value="Porins"/>
    <property type="match status" value="1"/>
</dbReference>
<feature type="signal peptide" evidence="1">
    <location>
        <begin position="1"/>
        <end position="17"/>
    </location>
</feature>
<dbReference type="RefSeq" id="WP_211977184.1">
    <property type="nucleotide sequence ID" value="NZ_CBFHAM010000018.1"/>
</dbReference>
<keyword evidence="3" id="KW-0675">Receptor</keyword>
<feature type="domain" description="TonB-dependent receptor plug" evidence="2">
    <location>
        <begin position="94"/>
        <end position="173"/>
    </location>
</feature>
<evidence type="ECO:0000313" key="3">
    <source>
        <dbReference type="EMBL" id="MBS0032024.1"/>
    </source>
</evidence>
<name>A0ABS5J9Z6_9BACT</name>
<protein>
    <submittedName>
        <fullName evidence="3">TonB-dependent receptor plug domain-containing protein</fullName>
    </submittedName>
</protein>